<accession>A0A1S8X3V4</accession>
<protein>
    <submittedName>
        <fullName evidence="3">BAH domain protein</fullName>
    </submittedName>
</protein>
<sequence>WIGKKIPSLWPSKQPAKPGGPCRALYVGQSAMRISDGRRCQIWQEALSLRVVPDSGVVPDSLYMKTRLTARYRTENRVKTSGQDKPRGVQPLKRRHKVRKTAGGRRPKGCPSYKDVHAVGKRQSSQFVTYTQDGRLFYDLYASSQPSRESSKTVAVVSTVQKRYAGYPSSPETRAASKKKKKEHQSVLETPSKIRHHRKGSSRSRNVNDFKAAERRPSRRPSLKSVKVMTHNANPRKHIVKRVSKLSEKEKVERKLKRELGIEAVTPSPTPGKRLASLNAVALISAVTVSDSSRRIRKNDSLVDRRQSVETIPCQEVPIMESEVSDDATTEPMSVLPTETPALSDNNQVRFSVIRTVRRKKRPNTVHPPENHTPTVVLCPTRSSTVENPSVASYHSEQFIPLGGSKYGFQQITRQVIHVNAPNKTFDSTGPIHLPVDLPHPTQIQPHPFVTSLIPAPLGSLAVSCSSTSNASSIHPELFSHNGLVNQAGACWQPASTACLSTANLLHPSIPYYPAALFLPSLVPLTHQPASYSPVFTPGPQLSYAFLPTTLNGLSTISPGNGALSLIHPLSIGDMAIPIGTTQYSLIGLNGATPQLYPPTWNPPMPCSPRPLSESPVSSPILRPSGQLLGGNPTFIPISPHSTSDLFAQPASTLESDLPPREGSCQNNDAVEPHGVVSQTILTSVSNVCVTSTEDVSSLPRSSSFAHKPQDTHRNSVSSSKKSKDIELPSSHEVTAPGPSAVDAGIQPASPNVNAEVDAWEWDGVPYRKRVFRRSDCSPTWHRCYRAIRHVRDGILIRERDSVLLCSGPDRCSPPHVARITALFPDPKTGIKMMALLWYYRPEHVSGTAPNHPVSNELYASRHCDTNPVDCIEDKAYVLTASAFSRYMARAKYRQSAHPRPPLSQVVPKLTHSVNQTAGPSDDAIEQAASIDEHIPDSVSPSNVFLCRSVYDYRLRRVCRNLHFHSPIHSHFLGQSSHRWKPRDNPIEAMPSSIPEPPLSLREHPSPSVVTPPPILTPPHETIIRSPSPTSPSSPALRICVPDSPEPPINNADSDDSTQPCRQLEPTKPTSVFATSPPMTRVLTSISPVGSRSCVITPPPLTLIELQSTPVRNAITTLHSATTTNNVSAVPTTSVQLTAAQPTSLPIPVDFVLQKPVVQHMGPNMGSSMGYNPHFVTAPVTTVSSSLVPPVSWHPVCDSSVLETSADLSVNWAEHGEQIALSLDCREKNIPNITPVTCQQTIPSHPTGTQSAVDRYVRTDQFPSPVVSNVQYILPTTPQTSQETESPRLILL</sequence>
<evidence type="ECO:0000259" key="2">
    <source>
        <dbReference type="PROSITE" id="PS51038"/>
    </source>
</evidence>
<reference evidence="3 4" key="1">
    <citation type="submission" date="2015-03" db="EMBL/GenBank/DDBJ databases">
        <title>Draft genome of the nematode, Opisthorchis viverrini.</title>
        <authorList>
            <person name="Mitreva M."/>
        </authorList>
    </citation>
    <scope>NUCLEOTIDE SEQUENCE [LARGE SCALE GENOMIC DNA]</scope>
    <source>
        <strain evidence="3">Khon Kaen</strain>
    </source>
</reference>
<dbReference type="Gene3D" id="2.30.30.490">
    <property type="match status" value="1"/>
</dbReference>
<dbReference type="PANTHER" id="PTHR46576">
    <property type="entry name" value="BROMO ADJACENT HOMOLOGY DOMAIN-CONTAINING 1 PROTEIN"/>
    <property type="match status" value="1"/>
</dbReference>
<feature type="region of interest" description="Disordered" evidence="1">
    <location>
        <begin position="974"/>
        <end position="1009"/>
    </location>
</feature>
<feature type="non-terminal residue" evidence="3">
    <location>
        <position position="1"/>
    </location>
</feature>
<dbReference type="InterPro" id="IPR053032">
    <property type="entry name" value="BAH_domain-containing"/>
</dbReference>
<name>A0A1S8X3V4_OPIVI</name>
<feature type="compositionally biased region" description="Low complexity" evidence="1">
    <location>
        <begin position="1026"/>
        <end position="1035"/>
    </location>
</feature>
<keyword evidence="4" id="KW-1185">Reference proteome</keyword>
<dbReference type="PROSITE" id="PS51038">
    <property type="entry name" value="BAH"/>
    <property type="match status" value="1"/>
</dbReference>
<evidence type="ECO:0000313" key="4">
    <source>
        <dbReference type="Proteomes" id="UP000243686"/>
    </source>
</evidence>
<gene>
    <name evidence="3" type="ORF">X801_02962</name>
</gene>
<dbReference type="GO" id="GO:0045892">
    <property type="term" value="P:negative regulation of DNA-templated transcription"/>
    <property type="evidence" value="ECO:0007669"/>
    <property type="project" value="TreeGrafter"/>
</dbReference>
<evidence type="ECO:0000256" key="1">
    <source>
        <dbReference type="SAM" id="MobiDB-lite"/>
    </source>
</evidence>
<feature type="region of interest" description="Disordered" evidence="1">
    <location>
        <begin position="323"/>
        <end position="342"/>
    </location>
</feature>
<evidence type="ECO:0000313" key="3">
    <source>
        <dbReference type="EMBL" id="OON21143.1"/>
    </source>
</evidence>
<organism evidence="3 4">
    <name type="scientific">Opisthorchis viverrini</name>
    <name type="common">Southeast Asian liver fluke</name>
    <dbReference type="NCBI Taxonomy" id="6198"/>
    <lineage>
        <taxon>Eukaryota</taxon>
        <taxon>Metazoa</taxon>
        <taxon>Spiralia</taxon>
        <taxon>Lophotrochozoa</taxon>
        <taxon>Platyhelminthes</taxon>
        <taxon>Trematoda</taxon>
        <taxon>Digenea</taxon>
        <taxon>Opisthorchiida</taxon>
        <taxon>Opisthorchiata</taxon>
        <taxon>Opisthorchiidae</taxon>
        <taxon>Opisthorchis</taxon>
    </lineage>
</organism>
<dbReference type="Proteomes" id="UP000243686">
    <property type="component" value="Unassembled WGS sequence"/>
</dbReference>
<dbReference type="GO" id="GO:0031507">
    <property type="term" value="P:heterochromatin formation"/>
    <property type="evidence" value="ECO:0007669"/>
    <property type="project" value="TreeGrafter"/>
</dbReference>
<feature type="region of interest" description="Disordered" evidence="1">
    <location>
        <begin position="698"/>
        <end position="745"/>
    </location>
</feature>
<feature type="region of interest" description="Disordered" evidence="1">
    <location>
        <begin position="166"/>
        <end position="224"/>
    </location>
</feature>
<proteinExistence type="predicted"/>
<feature type="region of interest" description="Disordered" evidence="1">
    <location>
        <begin position="76"/>
        <end position="114"/>
    </location>
</feature>
<dbReference type="PANTHER" id="PTHR46576:SF1">
    <property type="entry name" value="BROMO ADJACENT HOMOLOGY DOMAIN-CONTAINING 1 PROTEIN"/>
    <property type="match status" value="1"/>
</dbReference>
<feature type="domain" description="BAH" evidence="2">
    <location>
        <begin position="795"/>
        <end position="910"/>
    </location>
</feature>
<dbReference type="EMBL" id="KV892261">
    <property type="protein sequence ID" value="OON21143.1"/>
    <property type="molecule type" value="Genomic_DNA"/>
</dbReference>
<dbReference type="Pfam" id="PF01426">
    <property type="entry name" value="BAH"/>
    <property type="match status" value="1"/>
</dbReference>
<feature type="compositionally biased region" description="Basic and acidic residues" evidence="1">
    <location>
        <begin position="76"/>
        <end position="87"/>
    </location>
</feature>
<feature type="compositionally biased region" description="Basic residues" evidence="1">
    <location>
        <begin position="92"/>
        <end position="108"/>
    </location>
</feature>
<feature type="region of interest" description="Disordered" evidence="1">
    <location>
        <begin position="652"/>
        <end position="671"/>
    </location>
</feature>
<dbReference type="InterPro" id="IPR043151">
    <property type="entry name" value="BAH_sf"/>
</dbReference>
<dbReference type="GO" id="GO:0003682">
    <property type="term" value="F:chromatin binding"/>
    <property type="evidence" value="ECO:0007669"/>
    <property type="project" value="InterPro"/>
</dbReference>
<feature type="compositionally biased region" description="Basic residues" evidence="1">
    <location>
        <begin position="193"/>
        <end position="202"/>
    </location>
</feature>
<dbReference type="GO" id="GO:0000976">
    <property type="term" value="F:transcription cis-regulatory region binding"/>
    <property type="evidence" value="ECO:0007669"/>
    <property type="project" value="TreeGrafter"/>
</dbReference>
<feature type="region of interest" description="Disordered" evidence="1">
    <location>
        <begin position="1026"/>
        <end position="1075"/>
    </location>
</feature>
<dbReference type="InterPro" id="IPR001025">
    <property type="entry name" value="BAH_dom"/>
</dbReference>
<feature type="compositionally biased region" description="Basic and acidic residues" evidence="1">
    <location>
        <begin position="206"/>
        <end position="216"/>
    </location>
</feature>
<dbReference type="GO" id="GO:0005677">
    <property type="term" value="C:chromatin silencing complex"/>
    <property type="evidence" value="ECO:0007669"/>
    <property type="project" value="TreeGrafter"/>
</dbReference>